<gene>
    <name evidence="10" type="primary">ogt</name>
    <name evidence="10" type="ORF">K227x_24120</name>
</gene>
<evidence type="ECO:0000256" key="4">
    <source>
        <dbReference type="ARBA" id="ARBA00022603"/>
    </source>
</evidence>
<evidence type="ECO:0000256" key="5">
    <source>
        <dbReference type="ARBA" id="ARBA00022679"/>
    </source>
</evidence>
<dbReference type="InterPro" id="IPR001497">
    <property type="entry name" value="MethylDNA_cys_MeTrfase_AS"/>
</dbReference>
<keyword evidence="7" id="KW-0234">DNA repair</keyword>
<dbReference type="PANTHER" id="PTHR10815:SF13">
    <property type="entry name" value="METHYLATED-DNA--PROTEIN-CYSTEINE METHYLTRANSFERASE"/>
    <property type="match status" value="1"/>
</dbReference>
<dbReference type="GO" id="GO:0006281">
    <property type="term" value="P:DNA repair"/>
    <property type="evidence" value="ECO:0007669"/>
    <property type="project" value="UniProtKB-KW"/>
</dbReference>
<evidence type="ECO:0000259" key="9">
    <source>
        <dbReference type="Pfam" id="PF01035"/>
    </source>
</evidence>
<comment type="catalytic activity">
    <reaction evidence="8">
        <text>a 6-O-methyl-2'-deoxyguanosine in DNA + L-cysteinyl-[protein] = S-methyl-L-cysteinyl-[protein] + a 2'-deoxyguanosine in DNA</text>
        <dbReference type="Rhea" id="RHEA:24000"/>
        <dbReference type="Rhea" id="RHEA-COMP:10131"/>
        <dbReference type="Rhea" id="RHEA-COMP:10132"/>
        <dbReference type="Rhea" id="RHEA-COMP:11367"/>
        <dbReference type="Rhea" id="RHEA-COMP:11368"/>
        <dbReference type="ChEBI" id="CHEBI:29950"/>
        <dbReference type="ChEBI" id="CHEBI:82612"/>
        <dbReference type="ChEBI" id="CHEBI:85445"/>
        <dbReference type="ChEBI" id="CHEBI:85448"/>
        <dbReference type="EC" id="2.1.1.63"/>
    </reaction>
</comment>
<dbReference type="SUPFAM" id="SSF46767">
    <property type="entry name" value="Methylated DNA-protein cysteine methyltransferase, C-terminal domain"/>
    <property type="match status" value="1"/>
</dbReference>
<dbReference type="EMBL" id="CP036525">
    <property type="protein sequence ID" value="QDT04026.1"/>
    <property type="molecule type" value="Genomic_DNA"/>
</dbReference>
<evidence type="ECO:0000256" key="3">
    <source>
        <dbReference type="ARBA" id="ARBA00011918"/>
    </source>
</evidence>
<evidence type="ECO:0000256" key="7">
    <source>
        <dbReference type="ARBA" id="ARBA00023204"/>
    </source>
</evidence>
<evidence type="ECO:0000313" key="11">
    <source>
        <dbReference type="Proteomes" id="UP000318538"/>
    </source>
</evidence>
<keyword evidence="4 10" id="KW-0489">Methyltransferase</keyword>
<dbReference type="PROSITE" id="PS00374">
    <property type="entry name" value="MGMT"/>
    <property type="match status" value="1"/>
</dbReference>
<dbReference type="KEGG" id="rlc:K227x_24120"/>
<evidence type="ECO:0000256" key="1">
    <source>
        <dbReference type="ARBA" id="ARBA00001286"/>
    </source>
</evidence>
<reference evidence="10 11" key="1">
    <citation type="submission" date="2019-02" db="EMBL/GenBank/DDBJ databases">
        <title>Deep-cultivation of Planctomycetes and their phenomic and genomic characterization uncovers novel biology.</title>
        <authorList>
            <person name="Wiegand S."/>
            <person name="Jogler M."/>
            <person name="Boedeker C."/>
            <person name="Pinto D."/>
            <person name="Vollmers J."/>
            <person name="Rivas-Marin E."/>
            <person name="Kohn T."/>
            <person name="Peeters S.H."/>
            <person name="Heuer A."/>
            <person name="Rast P."/>
            <person name="Oberbeckmann S."/>
            <person name="Bunk B."/>
            <person name="Jeske O."/>
            <person name="Meyerdierks A."/>
            <person name="Storesund J.E."/>
            <person name="Kallscheuer N."/>
            <person name="Luecker S."/>
            <person name="Lage O.M."/>
            <person name="Pohl T."/>
            <person name="Merkel B.J."/>
            <person name="Hornburger P."/>
            <person name="Mueller R.-W."/>
            <person name="Bruemmer F."/>
            <person name="Labrenz M."/>
            <person name="Spormann A.M."/>
            <person name="Op den Camp H."/>
            <person name="Overmann J."/>
            <person name="Amann R."/>
            <person name="Jetten M.S.M."/>
            <person name="Mascher T."/>
            <person name="Medema M.H."/>
            <person name="Devos D.P."/>
            <person name="Kaster A.-K."/>
            <person name="Ovreas L."/>
            <person name="Rohde M."/>
            <person name="Galperin M.Y."/>
            <person name="Jogler C."/>
        </authorList>
    </citation>
    <scope>NUCLEOTIDE SEQUENCE [LARGE SCALE GENOMIC DNA]</scope>
    <source>
        <strain evidence="10 11">K22_7</strain>
    </source>
</reference>
<dbReference type="InterPro" id="IPR036217">
    <property type="entry name" value="MethylDNA_cys_MeTrfase_DNAb"/>
</dbReference>
<dbReference type="AlphaFoldDB" id="A0A517NA65"/>
<organism evidence="10 11">
    <name type="scientific">Rubripirellula lacrimiformis</name>
    <dbReference type="NCBI Taxonomy" id="1930273"/>
    <lineage>
        <taxon>Bacteria</taxon>
        <taxon>Pseudomonadati</taxon>
        <taxon>Planctomycetota</taxon>
        <taxon>Planctomycetia</taxon>
        <taxon>Pirellulales</taxon>
        <taxon>Pirellulaceae</taxon>
        <taxon>Rubripirellula</taxon>
    </lineage>
</organism>
<dbReference type="InterPro" id="IPR036388">
    <property type="entry name" value="WH-like_DNA-bd_sf"/>
</dbReference>
<dbReference type="FunFam" id="1.10.10.10:FF:000214">
    <property type="entry name" value="Methylated-DNA--protein-cysteine methyltransferase"/>
    <property type="match status" value="1"/>
</dbReference>
<dbReference type="Gene3D" id="1.10.10.10">
    <property type="entry name" value="Winged helix-like DNA-binding domain superfamily/Winged helix DNA-binding domain"/>
    <property type="match status" value="1"/>
</dbReference>
<dbReference type="PANTHER" id="PTHR10815">
    <property type="entry name" value="METHYLATED-DNA--PROTEIN-CYSTEINE METHYLTRANSFERASE"/>
    <property type="match status" value="1"/>
</dbReference>
<comment type="catalytic activity">
    <reaction evidence="1">
        <text>a 4-O-methyl-thymidine in DNA + L-cysteinyl-[protein] = a thymidine in DNA + S-methyl-L-cysteinyl-[protein]</text>
        <dbReference type="Rhea" id="RHEA:53428"/>
        <dbReference type="Rhea" id="RHEA-COMP:10131"/>
        <dbReference type="Rhea" id="RHEA-COMP:10132"/>
        <dbReference type="Rhea" id="RHEA-COMP:13555"/>
        <dbReference type="Rhea" id="RHEA-COMP:13556"/>
        <dbReference type="ChEBI" id="CHEBI:29950"/>
        <dbReference type="ChEBI" id="CHEBI:82612"/>
        <dbReference type="ChEBI" id="CHEBI:137386"/>
        <dbReference type="ChEBI" id="CHEBI:137387"/>
        <dbReference type="EC" id="2.1.1.63"/>
    </reaction>
</comment>
<dbReference type="RefSeq" id="WP_145169571.1">
    <property type="nucleotide sequence ID" value="NZ_CP036525.1"/>
</dbReference>
<keyword evidence="6" id="KW-0227">DNA damage</keyword>
<dbReference type="OrthoDB" id="9783680at2"/>
<keyword evidence="11" id="KW-1185">Reference proteome</keyword>
<dbReference type="EC" id="2.1.1.63" evidence="3"/>
<dbReference type="GO" id="GO:0003908">
    <property type="term" value="F:methylated-DNA-[protein]-cysteine S-methyltransferase activity"/>
    <property type="evidence" value="ECO:0007669"/>
    <property type="project" value="UniProtKB-EC"/>
</dbReference>
<keyword evidence="5 10" id="KW-0808">Transferase</keyword>
<evidence type="ECO:0000256" key="6">
    <source>
        <dbReference type="ARBA" id="ARBA00022763"/>
    </source>
</evidence>
<evidence type="ECO:0000313" key="10">
    <source>
        <dbReference type="EMBL" id="QDT04026.1"/>
    </source>
</evidence>
<evidence type="ECO:0000256" key="2">
    <source>
        <dbReference type="ARBA" id="ARBA00008711"/>
    </source>
</evidence>
<proteinExistence type="inferred from homology"/>
<dbReference type="Proteomes" id="UP000318538">
    <property type="component" value="Chromosome"/>
</dbReference>
<feature type="domain" description="Methylated-DNA-[protein]-cysteine S-methyltransferase DNA binding" evidence="9">
    <location>
        <begin position="82"/>
        <end position="163"/>
    </location>
</feature>
<dbReference type="Pfam" id="PF01035">
    <property type="entry name" value="DNA_binding_1"/>
    <property type="match status" value="1"/>
</dbReference>
<name>A0A517NA65_9BACT</name>
<evidence type="ECO:0000256" key="8">
    <source>
        <dbReference type="ARBA" id="ARBA00049348"/>
    </source>
</evidence>
<dbReference type="GO" id="GO:0032259">
    <property type="term" value="P:methylation"/>
    <property type="evidence" value="ECO:0007669"/>
    <property type="project" value="UniProtKB-KW"/>
</dbReference>
<comment type="similarity">
    <text evidence="2">Belongs to the MGMT family.</text>
</comment>
<dbReference type="NCBIfam" id="TIGR00589">
    <property type="entry name" value="ogt"/>
    <property type="match status" value="1"/>
</dbReference>
<sequence>MTFQITQHETPLGSMWSTWTPQGLFRLDWTQPANANAPAETYASHDEAPSAARQFNDRLQSFYRGQPESFDDIKIDSTGWTDFTHLVYRRCREIPIGTTVTYKQLAELAERPGASRAVGAAMSRNRILLVIPCHRVIAADGSLRGFSAPGGLETKQRLLDLEQNV</sequence>
<dbReference type="CDD" id="cd06445">
    <property type="entry name" value="ATase"/>
    <property type="match status" value="1"/>
</dbReference>
<accession>A0A517NA65</accession>
<protein>
    <recommendedName>
        <fullName evidence="3">methylated-DNA--[protein]-cysteine S-methyltransferase</fullName>
        <ecNumber evidence="3">2.1.1.63</ecNumber>
    </recommendedName>
</protein>
<dbReference type="InterPro" id="IPR014048">
    <property type="entry name" value="MethylDNA_cys_MeTrfase_DNA-bd"/>
</dbReference>